<gene>
    <name evidence="1" type="ORF">Ljam_0359</name>
</gene>
<reference evidence="1 2" key="1">
    <citation type="submission" date="2015-11" db="EMBL/GenBank/DDBJ databases">
        <title>Genomic analysis of 38 Legionella species identifies large and diverse effector repertoires.</title>
        <authorList>
            <person name="Burstein D."/>
            <person name="Amaro F."/>
            <person name="Zusman T."/>
            <person name="Lifshitz Z."/>
            <person name="Cohen O."/>
            <person name="Gilbert J.A."/>
            <person name="Pupko T."/>
            <person name="Shuman H.A."/>
            <person name="Segal G."/>
        </authorList>
    </citation>
    <scope>NUCLEOTIDE SEQUENCE [LARGE SCALE GENOMIC DNA]</scope>
    <source>
        <strain evidence="1 2">JA-26-G1-E2</strain>
    </source>
</reference>
<proteinExistence type="predicted"/>
<accession>A0A0W0UW95</accession>
<sequence length="71" mass="7934">MMLDVAILTPTYTQPCLRVIRRVTNENYWSSTEVLGDANTAAWLQDFNDGLQGSGGKSITIRLRCVRAFTP</sequence>
<organism evidence="1 2">
    <name type="scientific">Legionella jamestowniensis</name>
    <dbReference type="NCBI Taxonomy" id="455"/>
    <lineage>
        <taxon>Bacteria</taxon>
        <taxon>Pseudomonadati</taxon>
        <taxon>Pseudomonadota</taxon>
        <taxon>Gammaproteobacteria</taxon>
        <taxon>Legionellales</taxon>
        <taxon>Legionellaceae</taxon>
        <taxon>Legionella</taxon>
    </lineage>
</organism>
<protein>
    <submittedName>
        <fullName evidence="1">Uncharacterized protein</fullName>
    </submittedName>
</protein>
<dbReference type="PATRIC" id="fig|455.5.peg.380"/>
<evidence type="ECO:0000313" key="1">
    <source>
        <dbReference type="EMBL" id="KTD12143.1"/>
    </source>
</evidence>
<dbReference type="STRING" id="455.Ljam_0359"/>
<dbReference type="AlphaFoldDB" id="A0A0W0UW95"/>
<dbReference type="EMBL" id="LNYG01000007">
    <property type="protein sequence ID" value="KTD12143.1"/>
    <property type="molecule type" value="Genomic_DNA"/>
</dbReference>
<dbReference type="Proteomes" id="UP000054715">
    <property type="component" value="Unassembled WGS sequence"/>
</dbReference>
<name>A0A0W0UW95_9GAMM</name>
<evidence type="ECO:0000313" key="2">
    <source>
        <dbReference type="Proteomes" id="UP000054715"/>
    </source>
</evidence>
<comment type="caution">
    <text evidence="1">The sequence shown here is derived from an EMBL/GenBank/DDBJ whole genome shotgun (WGS) entry which is preliminary data.</text>
</comment>